<proteinExistence type="predicted"/>
<evidence type="ECO:0000256" key="3">
    <source>
        <dbReference type="ARBA" id="ARBA00022833"/>
    </source>
</evidence>
<dbReference type="Proteomes" id="UP001208570">
    <property type="component" value="Unassembled WGS sequence"/>
</dbReference>
<accession>A0AAD9K7T4</accession>
<dbReference type="GO" id="GO:0008270">
    <property type="term" value="F:zinc ion binding"/>
    <property type="evidence" value="ECO:0007669"/>
    <property type="project" value="UniProtKB-KW"/>
</dbReference>
<sequence>MAQYKIRDPDELVQCPFDKVHMIRASRMPYHIMKCKKNFRGEKFEVCPFNACHYVRREDLSQHIATCKDAARIESDIILSQQEDDGSQFHGDCSVPEYSSNLINDPSGEDWDAECDGSRGVFQLGQVTADDYFGGTCEPRRELSQMRLPNSIPKVLQAQNNKLPSQPRGRGIGRGCNAALQQNPSRPGINNAPNSLDERQNTGFGKCTNQASYGGGTIQSPACAMPSLASASANQQAISQPMQLTNKNSATGSYLANQHIHQSAIEKVHKENCSQSTSLPGSQGKWSSTLQDIRPPPGLGRGIAIVSANCISEQHAAPGVSNQNGNTSTVANDRKKEIRKCKKKIREIEALEEKHNQGKTLDSAEQQKVDSKAELLIQLENLHVL</sequence>
<evidence type="ECO:0000313" key="6">
    <source>
        <dbReference type="Proteomes" id="UP001208570"/>
    </source>
</evidence>
<gene>
    <name evidence="5" type="ORF">LSH36_40g16003</name>
</gene>
<dbReference type="SUPFAM" id="SSF57667">
    <property type="entry name" value="beta-beta-alpha zinc fingers"/>
    <property type="match status" value="1"/>
</dbReference>
<name>A0AAD9K7T4_9ANNE</name>
<keyword evidence="6" id="KW-1185">Reference proteome</keyword>
<dbReference type="InterPro" id="IPR022776">
    <property type="entry name" value="TRM13/UPF0224_CHHC_Znf_dom"/>
</dbReference>
<evidence type="ECO:0000256" key="2">
    <source>
        <dbReference type="ARBA" id="ARBA00022771"/>
    </source>
</evidence>
<dbReference type="InterPro" id="IPR051591">
    <property type="entry name" value="UPF0224_FAM112_RNA_Proc"/>
</dbReference>
<dbReference type="EMBL" id="JAODUP010000040">
    <property type="protein sequence ID" value="KAK2166307.1"/>
    <property type="molecule type" value="Genomic_DNA"/>
</dbReference>
<dbReference type="PANTHER" id="PTHR21402">
    <property type="entry name" value="GAMETOCYTE SPECIFIC FACTOR 1-RELATED"/>
    <property type="match status" value="1"/>
</dbReference>
<dbReference type="AlphaFoldDB" id="A0AAD9K7T4"/>
<keyword evidence="2" id="KW-0863">Zinc-finger</keyword>
<comment type="caution">
    <text evidence="5">The sequence shown here is derived from an EMBL/GenBank/DDBJ whole genome shotgun (WGS) entry which is preliminary data.</text>
</comment>
<dbReference type="Pfam" id="PF05253">
    <property type="entry name" value="zf-U11-48K"/>
    <property type="match status" value="2"/>
</dbReference>
<reference evidence="5" key="1">
    <citation type="journal article" date="2023" name="Mol. Biol. Evol.">
        <title>Third-Generation Sequencing Reveals the Adaptive Role of the Epigenome in Three Deep-Sea Polychaetes.</title>
        <authorList>
            <person name="Perez M."/>
            <person name="Aroh O."/>
            <person name="Sun Y."/>
            <person name="Lan Y."/>
            <person name="Juniper S.K."/>
            <person name="Young C.R."/>
            <person name="Angers B."/>
            <person name="Qian P.Y."/>
        </authorList>
    </citation>
    <scope>NUCLEOTIDE SEQUENCE</scope>
    <source>
        <strain evidence="5">P08H-3</strain>
    </source>
</reference>
<organism evidence="5 6">
    <name type="scientific">Paralvinella palmiformis</name>
    <dbReference type="NCBI Taxonomy" id="53620"/>
    <lineage>
        <taxon>Eukaryota</taxon>
        <taxon>Metazoa</taxon>
        <taxon>Spiralia</taxon>
        <taxon>Lophotrochozoa</taxon>
        <taxon>Annelida</taxon>
        <taxon>Polychaeta</taxon>
        <taxon>Sedentaria</taxon>
        <taxon>Canalipalpata</taxon>
        <taxon>Terebellida</taxon>
        <taxon>Terebelliformia</taxon>
        <taxon>Alvinellidae</taxon>
        <taxon>Paralvinella</taxon>
    </lineage>
</organism>
<dbReference type="PANTHER" id="PTHR21402:SF5">
    <property type="entry name" value="GAMETOCYTE SPECIFIC FACTOR 1"/>
    <property type="match status" value="1"/>
</dbReference>
<keyword evidence="3" id="KW-0862">Zinc</keyword>
<dbReference type="PROSITE" id="PS51800">
    <property type="entry name" value="ZF_CHHC_U11_48K"/>
    <property type="match status" value="2"/>
</dbReference>
<evidence type="ECO:0000313" key="5">
    <source>
        <dbReference type="EMBL" id="KAK2166307.1"/>
    </source>
</evidence>
<feature type="domain" description="CHHC U11-48K-type" evidence="4">
    <location>
        <begin position="12"/>
        <end position="39"/>
    </location>
</feature>
<evidence type="ECO:0000256" key="1">
    <source>
        <dbReference type="ARBA" id="ARBA00022723"/>
    </source>
</evidence>
<keyword evidence="1" id="KW-0479">Metal-binding</keyword>
<feature type="domain" description="CHHC U11-48K-type" evidence="4">
    <location>
        <begin position="44"/>
        <end position="71"/>
    </location>
</feature>
<protein>
    <recommendedName>
        <fullName evidence="4">CHHC U11-48K-type domain-containing protein</fullName>
    </recommendedName>
</protein>
<evidence type="ECO:0000259" key="4">
    <source>
        <dbReference type="PROSITE" id="PS51800"/>
    </source>
</evidence>
<dbReference type="InterPro" id="IPR036236">
    <property type="entry name" value="Znf_C2H2_sf"/>
</dbReference>